<keyword evidence="1" id="KW-0812">Transmembrane</keyword>
<keyword evidence="4" id="KW-1185">Reference proteome</keyword>
<keyword evidence="1" id="KW-0472">Membrane</keyword>
<dbReference type="GeneID" id="68870988"/>
<dbReference type="Pfam" id="PF00892">
    <property type="entry name" value="EamA"/>
    <property type="match status" value="2"/>
</dbReference>
<dbReference type="GO" id="GO:0016020">
    <property type="term" value="C:membrane"/>
    <property type="evidence" value="ECO:0007669"/>
    <property type="project" value="InterPro"/>
</dbReference>
<dbReference type="Proteomes" id="UP000027746">
    <property type="component" value="Unassembled WGS sequence"/>
</dbReference>
<accession>A0A073J0R9</accession>
<feature type="transmembrane region" description="Helical" evidence="1">
    <location>
        <begin position="91"/>
        <end position="109"/>
    </location>
</feature>
<protein>
    <recommendedName>
        <fullName evidence="2">EamA domain-containing protein</fullName>
    </recommendedName>
</protein>
<feature type="transmembrane region" description="Helical" evidence="1">
    <location>
        <begin position="149"/>
        <end position="171"/>
    </location>
</feature>
<dbReference type="OrthoDB" id="7704317at2"/>
<dbReference type="InterPro" id="IPR000620">
    <property type="entry name" value="EamA_dom"/>
</dbReference>
<feature type="transmembrane region" description="Helical" evidence="1">
    <location>
        <begin position="31"/>
        <end position="51"/>
    </location>
</feature>
<dbReference type="SUPFAM" id="SSF103481">
    <property type="entry name" value="Multidrug resistance efflux transporter EmrE"/>
    <property type="match status" value="2"/>
</dbReference>
<reference evidence="3 4" key="1">
    <citation type="submission" date="2014-01" db="EMBL/GenBank/DDBJ databases">
        <title>Sulfitobacter sp. H3 (MCCC 1A00686) Genome Sequencing.</title>
        <authorList>
            <person name="Lai Q."/>
            <person name="Hong Z."/>
        </authorList>
    </citation>
    <scope>NUCLEOTIDE SEQUENCE [LARGE SCALE GENOMIC DNA]</scope>
    <source>
        <strain evidence="3 4">H3</strain>
    </source>
</reference>
<comment type="caution">
    <text evidence="3">The sequence shown here is derived from an EMBL/GenBank/DDBJ whole genome shotgun (WGS) entry which is preliminary data.</text>
</comment>
<dbReference type="InterPro" id="IPR037185">
    <property type="entry name" value="EmrE-like"/>
</dbReference>
<proteinExistence type="predicted"/>
<feature type="transmembrane region" description="Helical" evidence="1">
    <location>
        <begin position="177"/>
        <end position="197"/>
    </location>
</feature>
<dbReference type="RefSeq" id="WP_037925338.1">
    <property type="nucleotide sequence ID" value="NZ_CP054599.1"/>
</dbReference>
<feature type="domain" description="EamA" evidence="2">
    <location>
        <begin position="3"/>
        <end position="131"/>
    </location>
</feature>
<feature type="transmembrane region" description="Helical" evidence="1">
    <location>
        <begin position="209"/>
        <end position="229"/>
    </location>
</feature>
<organism evidence="3 4">
    <name type="scientific">Pseudosulfitobacter pseudonitzschiae</name>
    <dbReference type="NCBI Taxonomy" id="1402135"/>
    <lineage>
        <taxon>Bacteria</taxon>
        <taxon>Pseudomonadati</taxon>
        <taxon>Pseudomonadota</taxon>
        <taxon>Alphaproteobacteria</taxon>
        <taxon>Rhodobacterales</taxon>
        <taxon>Roseobacteraceae</taxon>
        <taxon>Pseudosulfitobacter</taxon>
    </lineage>
</organism>
<feature type="domain" description="EamA" evidence="2">
    <location>
        <begin position="149"/>
        <end position="277"/>
    </location>
</feature>
<name>A0A073J0R9_9RHOB</name>
<sequence>MTALTLGIVAAFAWGFHDICIRWLSQSVPLLASLLAVLVTGLLFHGGFMVWHGDLAAPNGPALIYALASGLTFLLASLGLYGAFQRGPVRLVAPVIASYPVLSVAWAALRGAEVSALQWLAVLAVVAGVSAVAALADEDRNDVPPKGRTILYAAASAVGFATTFALGQMAVESWDELSVSFVTRSVAIVALITIIVIARVPFWAGLRALPVLALMGLADAIALACVMTAGRMPDAQYAAVAASCFGLLTIVLAWAILRERMTAPQWLGCAVTFAGIGYLAM</sequence>
<gene>
    <name evidence="3" type="ORF">SUH3_18190</name>
</gene>
<feature type="transmembrane region" description="Helical" evidence="1">
    <location>
        <begin position="235"/>
        <end position="256"/>
    </location>
</feature>
<dbReference type="EMBL" id="JAMD01000004">
    <property type="protein sequence ID" value="KEJ96193.1"/>
    <property type="molecule type" value="Genomic_DNA"/>
</dbReference>
<evidence type="ECO:0000256" key="1">
    <source>
        <dbReference type="SAM" id="Phobius"/>
    </source>
</evidence>
<feature type="transmembrane region" description="Helical" evidence="1">
    <location>
        <begin position="63"/>
        <end position="84"/>
    </location>
</feature>
<evidence type="ECO:0000259" key="2">
    <source>
        <dbReference type="Pfam" id="PF00892"/>
    </source>
</evidence>
<evidence type="ECO:0000313" key="3">
    <source>
        <dbReference type="EMBL" id="KEJ96193.1"/>
    </source>
</evidence>
<keyword evidence="1" id="KW-1133">Transmembrane helix</keyword>
<dbReference type="AlphaFoldDB" id="A0A073J0R9"/>
<feature type="transmembrane region" description="Helical" evidence="1">
    <location>
        <begin position="115"/>
        <end position="137"/>
    </location>
</feature>
<evidence type="ECO:0000313" key="4">
    <source>
        <dbReference type="Proteomes" id="UP000027746"/>
    </source>
</evidence>